<protein>
    <submittedName>
        <fullName evidence="1">Uncharacterized protein</fullName>
    </submittedName>
</protein>
<name>A0A2H6BV68_MICAE</name>
<dbReference type="AlphaFoldDB" id="A0A2H6BV68"/>
<comment type="caution">
    <text evidence="1">The sequence shown here is derived from an EMBL/GenBank/DDBJ whole genome shotgun (WGS) entry which is preliminary data.</text>
</comment>
<gene>
    <name evidence="1" type="ORF">BGM30_31490</name>
</gene>
<evidence type="ECO:0000313" key="1">
    <source>
        <dbReference type="EMBL" id="GBD54056.1"/>
    </source>
</evidence>
<organism evidence="1 2">
    <name type="scientific">Microcystis aeruginosa NIES-298</name>
    <dbReference type="NCBI Taxonomy" id="449468"/>
    <lineage>
        <taxon>Bacteria</taxon>
        <taxon>Bacillati</taxon>
        <taxon>Cyanobacteriota</taxon>
        <taxon>Cyanophyceae</taxon>
        <taxon>Oscillatoriophycideae</taxon>
        <taxon>Chroococcales</taxon>
        <taxon>Microcystaceae</taxon>
        <taxon>Microcystis</taxon>
    </lineage>
</organism>
<sequence>MIDNNWIEDLLNKSKSNTEKEEKEHNNPLESKLITNLIDECYKIHKGDTLIPLGKLLASTFDLLISANYYSYVGHKGWYYCPTPTPSLYYHFTNCCPRHALGNIFYFHPASKPESGIIGKSTSRLLRAFLNVLLKKRGRYERILKGAEPVDVVIVNEEKNCLLFGEIKASPLLTLPLQMACDKLTDDGGKEITEHDGNLTINTIFNQQINLFVPKLVEGSWCESQYPFGNREDLSDKYWGYPSVIELLAKDASFLKNYYSFWNEALNKYHPKLTNSIYWLTNACGSPSPRTDWWPKSKGGDGAGFESVSDSKTSVGVDRTDDIKKGIYQVLKLGSEGKPVASKWKFKVGIISNIHAARHFEEYLESLKNLIWTHDTTGKAHKAGDLNPEHPLYNLFDGIIALTESHFRDEWLKEVFGLENN</sequence>
<dbReference type="EMBL" id="BEYQ01000010">
    <property type="protein sequence ID" value="GBD54056.1"/>
    <property type="molecule type" value="Genomic_DNA"/>
</dbReference>
<dbReference type="RefSeq" id="WP_103112778.1">
    <property type="nucleotide sequence ID" value="NZ_BEIU01000006.1"/>
</dbReference>
<dbReference type="REBASE" id="259180">
    <property type="entry name" value="Mae298ORF31500P"/>
</dbReference>
<reference evidence="2" key="1">
    <citation type="submission" date="2017-12" db="EMBL/GenBank/DDBJ databases">
        <title>Improved Draft Genome Sequence of Microcystis aeruginosa NIES-298, a Microcystin-Producing Cyanobacterium from Lake Kasumigaura, Japan.</title>
        <authorList>
            <person name="Yamaguchi H."/>
            <person name="Suzuki S."/>
            <person name="Kawachi M."/>
        </authorList>
    </citation>
    <scope>NUCLEOTIDE SEQUENCE [LARGE SCALE GENOMIC DNA]</scope>
    <source>
        <strain evidence="2">NIES-298</strain>
    </source>
</reference>
<dbReference type="Proteomes" id="UP000236321">
    <property type="component" value="Unassembled WGS sequence"/>
</dbReference>
<proteinExistence type="predicted"/>
<evidence type="ECO:0000313" key="2">
    <source>
        <dbReference type="Proteomes" id="UP000236321"/>
    </source>
</evidence>
<accession>A0A2H6BV68</accession>